<evidence type="ECO:0000313" key="10">
    <source>
        <dbReference type="Proteomes" id="UP000234331"/>
    </source>
</evidence>
<evidence type="ECO:0000256" key="1">
    <source>
        <dbReference type="ARBA" id="ARBA00004651"/>
    </source>
</evidence>
<evidence type="ECO:0000256" key="2">
    <source>
        <dbReference type="ARBA" id="ARBA00022475"/>
    </source>
</evidence>
<feature type="domain" description="Cardiolipin synthase N-terminal" evidence="8">
    <location>
        <begin position="13"/>
        <end position="57"/>
    </location>
</feature>
<dbReference type="OrthoDB" id="3298527at2"/>
<evidence type="ECO:0000259" key="8">
    <source>
        <dbReference type="Pfam" id="PF13396"/>
    </source>
</evidence>
<organism evidence="9 10">
    <name type="scientific">Frankia canadensis</name>
    <dbReference type="NCBI Taxonomy" id="1836972"/>
    <lineage>
        <taxon>Bacteria</taxon>
        <taxon>Bacillati</taxon>
        <taxon>Actinomycetota</taxon>
        <taxon>Actinomycetes</taxon>
        <taxon>Frankiales</taxon>
        <taxon>Frankiaceae</taxon>
        <taxon>Frankia</taxon>
    </lineage>
</organism>
<reference evidence="9 10" key="1">
    <citation type="submission" date="2017-06" db="EMBL/GenBank/DDBJ databases">
        <authorList>
            <person name="Kim H.J."/>
            <person name="Triplett B.A."/>
        </authorList>
    </citation>
    <scope>NUCLEOTIDE SEQUENCE [LARGE SCALE GENOMIC DNA]</scope>
    <source>
        <strain evidence="9">FRACA_ARgP5</strain>
    </source>
</reference>
<keyword evidence="4 7" id="KW-1133">Transmembrane helix</keyword>
<comment type="subcellular location">
    <subcellularLocation>
        <location evidence="1">Cell membrane</location>
        <topology evidence="1">Multi-pass membrane protein</topology>
    </subcellularLocation>
</comment>
<dbReference type="AlphaFoldDB" id="A0A2I2KJN2"/>
<protein>
    <recommendedName>
        <fullName evidence="8">Cardiolipin synthase N-terminal domain-containing protein</fullName>
    </recommendedName>
</protein>
<keyword evidence="10" id="KW-1185">Reference proteome</keyword>
<evidence type="ECO:0000256" key="5">
    <source>
        <dbReference type="ARBA" id="ARBA00023136"/>
    </source>
</evidence>
<keyword evidence="2" id="KW-1003">Cell membrane</keyword>
<accession>A0A2I2KJN2</accession>
<dbReference type="InterPro" id="IPR027379">
    <property type="entry name" value="CLS_N"/>
</dbReference>
<sequence>MLGLALTFVIIGVWAYAIIDVFGTPPDEVRAVSKPIWIVAVLLFWVFGAAAWFLFGRPRASGYGPRSPRRPISDHPAFGQRSTWDIDRREAGLGRPGSRMGTRRQVARPTGPDDDPEFLRELADRIRGGEAEPPSPSRG</sequence>
<name>A0A2I2KJN2_9ACTN</name>
<gene>
    <name evidence="9" type="ORF">FRACA_1160004</name>
</gene>
<evidence type="ECO:0000256" key="3">
    <source>
        <dbReference type="ARBA" id="ARBA00022692"/>
    </source>
</evidence>
<evidence type="ECO:0000313" key="9">
    <source>
        <dbReference type="EMBL" id="SNQ45870.1"/>
    </source>
</evidence>
<dbReference type="Proteomes" id="UP000234331">
    <property type="component" value="Unassembled WGS sequence"/>
</dbReference>
<dbReference type="Pfam" id="PF13396">
    <property type="entry name" value="PLDc_N"/>
    <property type="match status" value="1"/>
</dbReference>
<feature type="transmembrane region" description="Helical" evidence="7">
    <location>
        <begin position="36"/>
        <end position="55"/>
    </location>
</feature>
<dbReference type="RefSeq" id="WP_101829991.1">
    <property type="nucleotide sequence ID" value="NZ_FZMO01000020.1"/>
</dbReference>
<dbReference type="GO" id="GO:0005886">
    <property type="term" value="C:plasma membrane"/>
    <property type="evidence" value="ECO:0007669"/>
    <property type="project" value="UniProtKB-SubCell"/>
</dbReference>
<keyword evidence="5 7" id="KW-0472">Membrane</keyword>
<proteinExistence type="predicted"/>
<dbReference type="EMBL" id="FZMO01000020">
    <property type="protein sequence ID" value="SNQ45870.1"/>
    <property type="molecule type" value="Genomic_DNA"/>
</dbReference>
<evidence type="ECO:0000256" key="7">
    <source>
        <dbReference type="SAM" id="Phobius"/>
    </source>
</evidence>
<evidence type="ECO:0000256" key="4">
    <source>
        <dbReference type="ARBA" id="ARBA00022989"/>
    </source>
</evidence>
<feature type="compositionally biased region" description="Basic and acidic residues" evidence="6">
    <location>
        <begin position="117"/>
        <end position="130"/>
    </location>
</feature>
<evidence type="ECO:0000256" key="6">
    <source>
        <dbReference type="SAM" id="MobiDB-lite"/>
    </source>
</evidence>
<keyword evidence="3 7" id="KW-0812">Transmembrane</keyword>
<feature type="region of interest" description="Disordered" evidence="6">
    <location>
        <begin position="61"/>
        <end position="139"/>
    </location>
</feature>